<dbReference type="Pfam" id="PF03279">
    <property type="entry name" value="Lip_A_acyltrans"/>
    <property type="match status" value="1"/>
</dbReference>
<keyword evidence="2" id="KW-1003">Cell membrane</keyword>
<accession>A0A520MJL8</accession>
<dbReference type="Proteomes" id="UP000315782">
    <property type="component" value="Unassembled WGS sequence"/>
</dbReference>
<dbReference type="GO" id="GO:0009247">
    <property type="term" value="P:glycolipid biosynthetic process"/>
    <property type="evidence" value="ECO:0007669"/>
    <property type="project" value="UniProtKB-ARBA"/>
</dbReference>
<evidence type="ECO:0000256" key="3">
    <source>
        <dbReference type="ARBA" id="ARBA00022519"/>
    </source>
</evidence>
<dbReference type="GO" id="GO:0016746">
    <property type="term" value="F:acyltransferase activity"/>
    <property type="evidence" value="ECO:0007669"/>
    <property type="project" value="UniProtKB-KW"/>
</dbReference>
<dbReference type="AlphaFoldDB" id="A0A520MJL8"/>
<keyword evidence="4 8" id="KW-0808">Transferase</keyword>
<feature type="transmembrane region" description="Helical" evidence="7">
    <location>
        <begin position="6"/>
        <end position="26"/>
    </location>
</feature>
<sequence>MKTLFYLITLLPIEIIRFIVKLYCYLGFYKMNSSYKVSLVNINICYPDLSETEKLVLARDSIVETIVSGYETLQSWSRPIHHSGDRIFKVENNFLLSQNILARDGLIIVAIHNRSVDMLLKWVNGKTRTTTLYKKVKNKKLDHFVRAQREEGNNKTFETNISGVRQIYKALISKKVICLAADQVPQDNMGEYVKLFNRDAYTTTLAPSLAIKTNKPVIYFCINSYKSSLLSISINPSNKDIYNDSKHKLSMNKDIEKLININPKDYSWEYKRYKKPPHGVKNPYQGI</sequence>
<evidence type="ECO:0000256" key="2">
    <source>
        <dbReference type="ARBA" id="ARBA00022475"/>
    </source>
</evidence>
<evidence type="ECO:0000256" key="7">
    <source>
        <dbReference type="SAM" id="Phobius"/>
    </source>
</evidence>
<keyword evidence="7" id="KW-0812">Transmembrane</keyword>
<dbReference type="CDD" id="cd07984">
    <property type="entry name" value="LPLAT_LABLAT-like"/>
    <property type="match status" value="1"/>
</dbReference>
<gene>
    <name evidence="8" type="ORF">EVA96_01635</name>
</gene>
<keyword evidence="6 8" id="KW-0012">Acyltransferase</keyword>
<dbReference type="PANTHER" id="PTHR30606">
    <property type="entry name" value="LIPID A BIOSYNTHESIS LAUROYL ACYLTRANSFERASE"/>
    <property type="match status" value="1"/>
</dbReference>
<name>A0A520MJL8_9GAMM</name>
<protein>
    <submittedName>
        <fullName evidence="8">Lipid A biosynthesis lauroyl acyltransferase</fullName>
    </submittedName>
</protein>
<keyword evidence="7" id="KW-1133">Transmembrane helix</keyword>
<evidence type="ECO:0000256" key="1">
    <source>
        <dbReference type="ARBA" id="ARBA00004533"/>
    </source>
</evidence>
<keyword evidence="3" id="KW-0997">Cell inner membrane</keyword>
<keyword evidence="5 7" id="KW-0472">Membrane</keyword>
<evidence type="ECO:0000313" key="9">
    <source>
        <dbReference type="Proteomes" id="UP000315782"/>
    </source>
</evidence>
<evidence type="ECO:0000313" key="8">
    <source>
        <dbReference type="EMBL" id="RZO21387.1"/>
    </source>
</evidence>
<dbReference type="EMBL" id="SHBI01000005">
    <property type="protein sequence ID" value="RZO21387.1"/>
    <property type="molecule type" value="Genomic_DNA"/>
</dbReference>
<comment type="subcellular location">
    <subcellularLocation>
        <location evidence="1">Cell inner membrane</location>
    </subcellularLocation>
</comment>
<dbReference type="PANTHER" id="PTHR30606:SF10">
    <property type="entry name" value="PHOSPHATIDYLINOSITOL MANNOSIDE ACYLTRANSFERASE"/>
    <property type="match status" value="1"/>
</dbReference>
<evidence type="ECO:0000256" key="4">
    <source>
        <dbReference type="ARBA" id="ARBA00022679"/>
    </source>
</evidence>
<evidence type="ECO:0000256" key="5">
    <source>
        <dbReference type="ARBA" id="ARBA00023136"/>
    </source>
</evidence>
<evidence type="ECO:0000256" key="6">
    <source>
        <dbReference type="ARBA" id="ARBA00023315"/>
    </source>
</evidence>
<dbReference type="InterPro" id="IPR004960">
    <property type="entry name" value="LipA_acyltrans"/>
</dbReference>
<comment type="caution">
    <text evidence="8">The sequence shown here is derived from an EMBL/GenBank/DDBJ whole genome shotgun (WGS) entry which is preliminary data.</text>
</comment>
<dbReference type="GO" id="GO:0005886">
    <property type="term" value="C:plasma membrane"/>
    <property type="evidence" value="ECO:0007669"/>
    <property type="project" value="UniProtKB-SubCell"/>
</dbReference>
<reference evidence="8 9" key="1">
    <citation type="submission" date="2019-02" db="EMBL/GenBank/DDBJ databases">
        <title>Prokaryotic population dynamics and viral predation in marine succession experiment using metagenomics: the confinement effect.</title>
        <authorList>
            <person name="Haro-Moreno J.M."/>
            <person name="Rodriguez-Valera F."/>
            <person name="Lopez-Perez M."/>
        </authorList>
    </citation>
    <scope>NUCLEOTIDE SEQUENCE [LARGE SCALE GENOMIC DNA]</scope>
    <source>
        <strain evidence="8">MED-G163</strain>
    </source>
</reference>
<proteinExistence type="predicted"/>
<organism evidence="8 9">
    <name type="scientific">SAR86 cluster bacterium</name>
    <dbReference type="NCBI Taxonomy" id="2030880"/>
    <lineage>
        <taxon>Bacteria</taxon>
        <taxon>Pseudomonadati</taxon>
        <taxon>Pseudomonadota</taxon>
        <taxon>Gammaproteobacteria</taxon>
        <taxon>SAR86 cluster</taxon>
    </lineage>
</organism>